<name>A0A6M3XWP7_9ZZZZ</name>
<gene>
    <name evidence="1" type="ORF">TM448B02353_0010</name>
</gene>
<protein>
    <submittedName>
        <fullName evidence="1">Uncharacterized protein</fullName>
    </submittedName>
</protein>
<sequence length="113" mass="13129">MKRDKFLKILGMLTLAPIMGNKVSSGLEKKKEPEKSYIADGILTHIPHQNILQNTNSDKYLCETINLPTPYANVTITIADKDLWAKKEIKEWIYKKCEIPIEIDVSKWKWKKL</sequence>
<evidence type="ECO:0000313" key="1">
    <source>
        <dbReference type="EMBL" id="QJI01194.1"/>
    </source>
</evidence>
<reference evidence="1" key="1">
    <citation type="submission" date="2020-03" db="EMBL/GenBank/DDBJ databases">
        <title>The deep terrestrial virosphere.</title>
        <authorList>
            <person name="Holmfeldt K."/>
            <person name="Nilsson E."/>
            <person name="Simone D."/>
            <person name="Lopez-Fernandez M."/>
            <person name="Wu X."/>
            <person name="de Brujin I."/>
            <person name="Lundin D."/>
            <person name="Andersson A."/>
            <person name="Bertilsson S."/>
            <person name="Dopson M."/>
        </authorList>
    </citation>
    <scope>NUCLEOTIDE SEQUENCE</scope>
    <source>
        <strain evidence="1">TM448B02353</strain>
    </source>
</reference>
<organism evidence="1">
    <name type="scientific">viral metagenome</name>
    <dbReference type="NCBI Taxonomy" id="1070528"/>
    <lineage>
        <taxon>unclassified sequences</taxon>
        <taxon>metagenomes</taxon>
        <taxon>organismal metagenomes</taxon>
    </lineage>
</organism>
<proteinExistence type="predicted"/>
<dbReference type="EMBL" id="MT144904">
    <property type="protein sequence ID" value="QJI01194.1"/>
    <property type="molecule type" value="Genomic_DNA"/>
</dbReference>
<dbReference type="AlphaFoldDB" id="A0A6M3XWP7"/>
<accession>A0A6M3XWP7</accession>